<evidence type="ECO:0000313" key="2">
    <source>
        <dbReference type="Proteomes" id="UP001150581"/>
    </source>
</evidence>
<name>A0ACC1I6V9_9FUNG</name>
<protein>
    <submittedName>
        <fullName evidence="1">Uncharacterized protein</fullName>
    </submittedName>
</protein>
<reference evidence="1" key="1">
    <citation type="submission" date="2022-07" db="EMBL/GenBank/DDBJ databases">
        <title>Phylogenomic reconstructions and comparative analyses of Kickxellomycotina fungi.</title>
        <authorList>
            <person name="Reynolds N.K."/>
            <person name="Stajich J.E."/>
            <person name="Barry K."/>
            <person name="Grigoriev I.V."/>
            <person name="Crous P."/>
            <person name="Smith M.E."/>
        </authorList>
    </citation>
    <scope>NUCLEOTIDE SEQUENCE</scope>
    <source>
        <strain evidence="1">Benny 63K</strain>
    </source>
</reference>
<organism evidence="1 2">
    <name type="scientific">Kickxella alabastrina</name>
    <dbReference type="NCBI Taxonomy" id="61397"/>
    <lineage>
        <taxon>Eukaryota</taxon>
        <taxon>Fungi</taxon>
        <taxon>Fungi incertae sedis</taxon>
        <taxon>Zoopagomycota</taxon>
        <taxon>Kickxellomycotina</taxon>
        <taxon>Kickxellomycetes</taxon>
        <taxon>Kickxellales</taxon>
        <taxon>Kickxellaceae</taxon>
        <taxon>Kickxella</taxon>
    </lineage>
</organism>
<accession>A0ACC1I6V9</accession>
<comment type="caution">
    <text evidence="1">The sequence shown here is derived from an EMBL/GenBank/DDBJ whole genome shotgun (WGS) entry which is preliminary data.</text>
</comment>
<proteinExistence type="predicted"/>
<keyword evidence="2" id="KW-1185">Reference proteome</keyword>
<feature type="non-terminal residue" evidence="1">
    <location>
        <position position="176"/>
    </location>
</feature>
<dbReference type="Proteomes" id="UP001150581">
    <property type="component" value="Unassembled WGS sequence"/>
</dbReference>
<dbReference type="EMBL" id="JANBPG010003072">
    <property type="protein sequence ID" value="KAJ1883777.1"/>
    <property type="molecule type" value="Genomic_DNA"/>
</dbReference>
<evidence type="ECO:0000313" key="1">
    <source>
        <dbReference type="EMBL" id="KAJ1883777.1"/>
    </source>
</evidence>
<sequence>MSSGIRMPGKKSSGSSGMRTMGARPVPAKPSIQRQPPPASLTQRPGGPRQGNWGKGEGDGDIPLAAATGVVPPQPEVRNSVEYTLVSSRLPRTHNVMRLLSPKQVDFDAFTGPVKLRRRNKEYYRLKNKKRNEERAAALEQEMQKNKAEGLDIGTKEEVKERPKADMNLIADVGGA</sequence>
<gene>
    <name evidence="1" type="ORF">LPJ66_010930</name>
</gene>